<protein>
    <recommendedName>
        <fullName evidence="3">Monogalactosyldiacylglycerol synthase</fullName>
    </recommendedName>
</protein>
<evidence type="ECO:0000313" key="2">
    <source>
        <dbReference type="Proteomes" id="UP000034181"/>
    </source>
</evidence>
<accession>A0A0G0K5E8</accession>
<evidence type="ECO:0000313" key="1">
    <source>
        <dbReference type="EMBL" id="KKQ74037.1"/>
    </source>
</evidence>
<dbReference type="AlphaFoldDB" id="A0A0G0K5E8"/>
<comment type="caution">
    <text evidence="1">The sequence shown here is derived from an EMBL/GenBank/DDBJ whole genome shotgun (WGS) entry which is preliminary data.</text>
</comment>
<proteinExistence type="predicted"/>
<gene>
    <name evidence="1" type="ORF">US96_C0043G0008</name>
</gene>
<organism evidence="1 2">
    <name type="scientific">Candidatus Woesebacteria bacterium GW2011_GWB1_38_5b</name>
    <dbReference type="NCBI Taxonomy" id="1618569"/>
    <lineage>
        <taxon>Bacteria</taxon>
        <taxon>Candidatus Woeseibacteriota</taxon>
    </lineage>
</organism>
<sequence>MNKIFEDKSLVVVFAYASAGLGHLRVTDALYHGLPENLSPLLLRTQDQSVSFFHRLTSISLIGRFIGEAMQKGILERIITKIYSAQLRSTSDILYKQMLTILDQRISVPKKLLVIATHFGLAHQLAAVKQKLEQKYGIKVYLVVQVTDDSPQRMWDVKGADLIVVPSRKTKRLLKSKALKAVSPYPINPSFAFGLEKFKSENKAAQVGKGNSKIHICIPVSGAAVGLNYIKNLITALHESEKRYYFHIVARQNLYTKTFLEWAEKQDYIQALSSIQDREVVNLYEQVYLNNIISLEITKPSEQCFKAILDPTRVGGSVLLLTHPVGRQEYDNLDFLYRHKLIPNKLERDLLWESNINEKLASKAKHWRGLRLPDNPKKAADFILWCKEQSLFLQMMQFSRPVYKWQKNAYEVRSDGVSLFWKKVATLITRA</sequence>
<reference evidence="1 2" key="1">
    <citation type="journal article" date="2015" name="Nature">
        <title>rRNA introns, odd ribosomes, and small enigmatic genomes across a large radiation of phyla.</title>
        <authorList>
            <person name="Brown C.T."/>
            <person name="Hug L.A."/>
            <person name="Thomas B.C."/>
            <person name="Sharon I."/>
            <person name="Castelle C.J."/>
            <person name="Singh A."/>
            <person name="Wilkins M.J."/>
            <person name="Williams K.H."/>
            <person name="Banfield J.F."/>
        </authorList>
    </citation>
    <scope>NUCLEOTIDE SEQUENCE [LARGE SCALE GENOMIC DNA]</scope>
</reference>
<evidence type="ECO:0008006" key="3">
    <source>
        <dbReference type="Google" id="ProtNLM"/>
    </source>
</evidence>
<name>A0A0G0K5E8_9BACT</name>
<dbReference type="EMBL" id="LBUZ01000043">
    <property type="protein sequence ID" value="KKQ74037.1"/>
    <property type="molecule type" value="Genomic_DNA"/>
</dbReference>
<dbReference type="Proteomes" id="UP000034181">
    <property type="component" value="Unassembled WGS sequence"/>
</dbReference>